<comment type="caution">
    <text evidence="1">The sequence shown here is derived from an EMBL/GenBank/DDBJ whole genome shotgun (WGS) entry which is preliminary data.</text>
</comment>
<gene>
    <name evidence="1" type="ORF">PYW07_006441</name>
</gene>
<dbReference type="AlphaFoldDB" id="A0AAD7YWP4"/>
<dbReference type="EMBL" id="JARGEI010000007">
    <property type="protein sequence ID" value="KAJ8728745.1"/>
    <property type="molecule type" value="Genomic_DNA"/>
</dbReference>
<evidence type="ECO:0000313" key="2">
    <source>
        <dbReference type="Proteomes" id="UP001231518"/>
    </source>
</evidence>
<evidence type="ECO:0000313" key="1">
    <source>
        <dbReference type="EMBL" id="KAJ8728745.1"/>
    </source>
</evidence>
<reference evidence="1" key="1">
    <citation type="submission" date="2023-03" db="EMBL/GenBank/DDBJ databases">
        <title>Chromosome-level genomes of two armyworms, Mythimna separata and Mythimna loreyi, provide insights into the biosynthesis and reception of sex pheromones.</title>
        <authorList>
            <person name="Zhao H."/>
        </authorList>
    </citation>
    <scope>NUCLEOTIDE SEQUENCE</scope>
    <source>
        <strain evidence="1">BeijingLab</strain>
        <tissue evidence="1">Pupa</tissue>
    </source>
</reference>
<accession>A0AAD7YWP4</accession>
<keyword evidence="2" id="KW-1185">Reference proteome</keyword>
<proteinExistence type="predicted"/>
<sequence length="167" mass="19241">MLGPGQWLVEHIGQCENPETYEFVYEIIRKKINRTHDSYAIIFQCDREFNSSIGIQVDVFQEVDGGYKYFQTMTDKSACGFVKKYAEANLRRALSLANVDPPDCPFGPGPIIIRDFVMDYRELAKDAIYGTFQAYTFATFKKKKIGCVKIILNFDKRNDDDDDFSLI</sequence>
<dbReference type="Proteomes" id="UP001231518">
    <property type="component" value="Chromosome 19"/>
</dbReference>
<organism evidence="1 2">
    <name type="scientific">Mythimna separata</name>
    <name type="common">Oriental armyworm</name>
    <name type="synonym">Pseudaletia separata</name>
    <dbReference type="NCBI Taxonomy" id="271217"/>
    <lineage>
        <taxon>Eukaryota</taxon>
        <taxon>Metazoa</taxon>
        <taxon>Ecdysozoa</taxon>
        <taxon>Arthropoda</taxon>
        <taxon>Hexapoda</taxon>
        <taxon>Insecta</taxon>
        <taxon>Pterygota</taxon>
        <taxon>Neoptera</taxon>
        <taxon>Endopterygota</taxon>
        <taxon>Lepidoptera</taxon>
        <taxon>Glossata</taxon>
        <taxon>Ditrysia</taxon>
        <taxon>Noctuoidea</taxon>
        <taxon>Noctuidae</taxon>
        <taxon>Noctuinae</taxon>
        <taxon>Hadenini</taxon>
        <taxon>Mythimna</taxon>
    </lineage>
</organism>
<protein>
    <submittedName>
        <fullName evidence="1">Uncharacterized protein</fullName>
    </submittedName>
</protein>
<name>A0AAD7YWP4_MYTSE</name>